<feature type="transmembrane region" description="Helical" evidence="1">
    <location>
        <begin position="85"/>
        <end position="106"/>
    </location>
</feature>
<feature type="transmembrane region" description="Helical" evidence="1">
    <location>
        <begin position="7"/>
        <end position="31"/>
    </location>
</feature>
<sequence length="137" mass="16090">MKTNFNLSLYILQSIFGFLCSFIGHIFLQVAKNTLYTFSNTTLMQNLANHAIAGILLAFIGFLLLFYLVFVTAFFLLSHWYTLKYILRIFTILWIFLLFIATLYNAISIYHILGYLFVFAILIFSICLIFHYFHPEI</sequence>
<proteinExistence type="predicted"/>
<evidence type="ECO:0000313" key="3">
    <source>
        <dbReference type="Proteomes" id="UP000294919"/>
    </source>
</evidence>
<dbReference type="Proteomes" id="UP000294919">
    <property type="component" value="Unassembled WGS sequence"/>
</dbReference>
<keyword evidence="3" id="KW-1185">Reference proteome</keyword>
<dbReference type="EMBL" id="SLWV01000044">
    <property type="protein sequence ID" value="TCO68487.1"/>
    <property type="molecule type" value="Genomic_DNA"/>
</dbReference>
<dbReference type="AlphaFoldDB" id="A0A4R2K950"/>
<evidence type="ECO:0000313" key="2">
    <source>
        <dbReference type="EMBL" id="TCO68487.1"/>
    </source>
</evidence>
<feature type="transmembrane region" description="Helical" evidence="1">
    <location>
        <begin position="51"/>
        <end position="78"/>
    </location>
</feature>
<protein>
    <submittedName>
        <fullName evidence="2">Uncharacterized protein</fullName>
    </submittedName>
</protein>
<name>A0A4R2K950_9FIRM</name>
<comment type="caution">
    <text evidence="2">The sequence shown here is derived from an EMBL/GenBank/DDBJ whole genome shotgun (WGS) entry which is preliminary data.</text>
</comment>
<keyword evidence="1" id="KW-0472">Membrane</keyword>
<gene>
    <name evidence="2" type="ORF">EV214_1449</name>
</gene>
<organism evidence="2 3">
    <name type="scientific">Marinisporobacter balticus</name>
    <dbReference type="NCBI Taxonomy" id="2018667"/>
    <lineage>
        <taxon>Bacteria</taxon>
        <taxon>Bacillati</taxon>
        <taxon>Bacillota</taxon>
        <taxon>Clostridia</taxon>
        <taxon>Peptostreptococcales</taxon>
        <taxon>Thermotaleaceae</taxon>
        <taxon>Marinisporobacter</taxon>
    </lineage>
</organism>
<reference evidence="2 3" key="1">
    <citation type="submission" date="2019-03" db="EMBL/GenBank/DDBJ databases">
        <title>Genomic Encyclopedia of Type Strains, Phase IV (KMG-IV): sequencing the most valuable type-strain genomes for metagenomic binning, comparative biology and taxonomic classification.</title>
        <authorList>
            <person name="Goeker M."/>
        </authorList>
    </citation>
    <scope>NUCLEOTIDE SEQUENCE [LARGE SCALE GENOMIC DNA]</scope>
    <source>
        <strain evidence="2 3">DSM 102940</strain>
    </source>
</reference>
<feature type="transmembrane region" description="Helical" evidence="1">
    <location>
        <begin position="112"/>
        <end position="133"/>
    </location>
</feature>
<evidence type="ECO:0000256" key="1">
    <source>
        <dbReference type="SAM" id="Phobius"/>
    </source>
</evidence>
<accession>A0A4R2K950</accession>
<keyword evidence="1" id="KW-0812">Transmembrane</keyword>
<keyword evidence="1" id="KW-1133">Transmembrane helix</keyword>